<proteinExistence type="predicted"/>
<dbReference type="GO" id="GO:0005524">
    <property type="term" value="F:ATP binding"/>
    <property type="evidence" value="ECO:0007669"/>
    <property type="project" value="UniProtKB-KW"/>
</dbReference>
<evidence type="ECO:0000256" key="5">
    <source>
        <dbReference type="ARBA" id="ARBA00022840"/>
    </source>
</evidence>
<feature type="transmembrane region" description="Helical" evidence="8">
    <location>
        <begin position="908"/>
        <end position="931"/>
    </location>
</feature>
<dbReference type="GO" id="GO:0016020">
    <property type="term" value="C:membrane"/>
    <property type="evidence" value="ECO:0007669"/>
    <property type="project" value="UniProtKB-SubCell"/>
</dbReference>
<keyword evidence="2" id="KW-0813">Transport</keyword>
<keyword evidence="7 8" id="KW-0472">Membrane</keyword>
<dbReference type="SUPFAM" id="SSF90123">
    <property type="entry name" value="ABC transporter transmembrane region"/>
    <property type="match status" value="2"/>
</dbReference>
<dbReference type="Pfam" id="PF00664">
    <property type="entry name" value="ABC_membrane"/>
    <property type="match status" value="2"/>
</dbReference>
<accession>A0AAJ0HEC9</accession>
<dbReference type="GO" id="GO:0140359">
    <property type="term" value="F:ABC-type transporter activity"/>
    <property type="evidence" value="ECO:0007669"/>
    <property type="project" value="InterPro"/>
</dbReference>
<keyword evidence="4" id="KW-0547">Nucleotide-binding</keyword>
<sequence length="1273" mass="139964">QSPEERSGVLSKAFFCWINPILARGYRNILVHHDLPHLSRDMRPEATREAILKAWSQRETPETARSLPQALLQCLKRPFLAAILPRLFLIMFRYSQPILIRQSIRYVTAPTTSAGHTQGYWLIASAVAIYVGLALSTATYEHRSNRLKILTRSALVGLIHDKTISLPSVTYDNGEAVTLMSTDADSLDGVAGMAHDLWAYFAEVVIGIALLAGEVGWIWPLPLVLIAFCSRVSRYVAKNLQSRQKAWNEATQRRVAAISSMIGSMKVVKMLGFQRHLADRAQALRKEELEVASRVRWMMVYYNASANALGIFTPAITLVLFAVIAVNKGRKLDTETAFTTIAILSMVTHPANMIMTIVPRIVAASAGLARIQEYLLRPSLTDARGVPSMHVGRSPASGQDLVPTLASAISIQNLTLGQRQPPILEEVNIEVPSGSLTIISGSVGCGKSTLLRAVLGEVTPTQGSIVLSTKKVAYCAQRPWLPSGSIRGAIFGTGYQGNARWYREVVDACCLQHDFDSLPDGDDTQIGSGGLNLSGGQRQRVALARALFAKCEIALLDDSFSALDGDTENKVFENLFRPAGLLRRSKTTVLLVTNSTQFFPVADHIVILGDQGVQEQGPWETIKAKTSAIAKFIPRNRPEGNRSLAPASNSAKLSARLRAKDEAEADLARKTGDFALYAYYFRFVGLLDFVLVVLFPAIYSFFITIPQYWLQLWTESSGNDTVFYICGFLLLSFLSWSSTNGTLWSTVIRLAPKSGLKLHKHLLRIVTGASLSFFSDNDNGGILNRFSQDIQLMDKQLPTSLTVVSNQMFKLLMQIILLLMSQKLLTLSLPICVLVVYFVQRVYLRTSRQLRFLELESRAAVFSSFLESVEGLETIRSFGWRGAIVQENVVRLENSQRPEFLLMSLQRWLNIVLDLMAAGIATSVIAMAVALRGRVSGGQVGVALNIMLVANTTLLRLVESWTNLEVSLGAISRLKMLDSSTPSEGETGEGFQPLEGWPSKGVVNFNNITASYRAKSVAIRSLNLRIEAGQRAVLCGRTGSGKSSMLLTLLRLLDLQSGTIELDGIDISTVPRDFLRQQCFITVSQDPLLLSNETLRFNLDPDGSLPEDIMINGLKITGLWGHFARGCTNGSGGDGSEVLGEQSVFDKKVSSFQELSVGQCQLFAVCRAVVKAEMLRSKGLWPVVLLDEVTSALDTAVESTVHSIVDQEFTGRGHTVIMVSHRLGGLYDARSGRDIVVLMSNGQLQEIVSDLGTTSWRVPQEEGNKRQEEHSEM</sequence>
<dbReference type="InterPro" id="IPR027417">
    <property type="entry name" value="P-loop_NTPase"/>
</dbReference>
<evidence type="ECO:0000256" key="4">
    <source>
        <dbReference type="ARBA" id="ARBA00022741"/>
    </source>
</evidence>
<dbReference type="SUPFAM" id="SSF52540">
    <property type="entry name" value="P-loop containing nucleoside triphosphate hydrolases"/>
    <property type="match status" value="2"/>
</dbReference>
<dbReference type="PANTHER" id="PTHR24223">
    <property type="entry name" value="ATP-BINDING CASSETTE SUB-FAMILY C"/>
    <property type="match status" value="1"/>
</dbReference>
<dbReference type="EMBL" id="JAUIQD010000005">
    <property type="protein sequence ID" value="KAK3349318.1"/>
    <property type="molecule type" value="Genomic_DNA"/>
</dbReference>
<feature type="transmembrane region" description="Helical" evidence="8">
    <location>
        <begin position="304"/>
        <end position="325"/>
    </location>
</feature>
<dbReference type="Gene3D" id="1.20.1560.10">
    <property type="entry name" value="ABC transporter type 1, transmembrane domain"/>
    <property type="match status" value="2"/>
</dbReference>
<dbReference type="CDD" id="cd18579">
    <property type="entry name" value="ABC_6TM_ABCC_D1"/>
    <property type="match status" value="1"/>
</dbReference>
<gene>
    <name evidence="11" type="ORF">B0T25DRAFT_610017</name>
</gene>
<dbReference type="SMART" id="SM00382">
    <property type="entry name" value="AAA"/>
    <property type="match status" value="2"/>
</dbReference>
<name>A0AAJ0HEC9_9PEZI</name>
<keyword evidence="12" id="KW-1185">Reference proteome</keyword>
<keyword evidence="5" id="KW-0067">ATP-binding</keyword>
<dbReference type="InterPro" id="IPR036640">
    <property type="entry name" value="ABC1_TM_sf"/>
</dbReference>
<organism evidence="11 12">
    <name type="scientific">Lasiosphaeria hispida</name>
    <dbReference type="NCBI Taxonomy" id="260671"/>
    <lineage>
        <taxon>Eukaryota</taxon>
        <taxon>Fungi</taxon>
        <taxon>Dikarya</taxon>
        <taxon>Ascomycota</taxon>
        <taxon>Pezizomycotina</taxon>
        <taxon>Sordariomycetes</taxon>
        <taxon>Sordariomycetidae</taxon>
        <taxon>Sordariales</taxon>
        <taxon>Lasiosphaeriaceae</taxon>
        <taxon>Lasiosphaeria</taxon>
    </lineage>
</organism>
<evidence type="ECO:0000313" key="12">
    <source>
        <dbReference type="Proteomes" id="UP001275084"/>
    </source>
</evidence>
<dbReference type="InterPro" id="IPR050173">
    <property type="entry name" value="ABC_transporter_C-like"/>
</dbReference>
<feature type="domain" description="ABC transporter" evidence="9">
    <location>
        <begin position="409"/>
        <end position="635"/>
    </location>
</feature>
<comment type="caution">
    <text evidence="11">The sequence shown here is derived from an EMBL/GenBank/DDBJ whole genome shotgun (WGS) entry which is preliminary data.</text>
</comment>
<reference evidence="11" key="1">
    <citation type="journal article" date="2023" name="Mol. Phylogenet. Evol.">
        <title>Genome-scale phylogeny and comparative genomics of the fungal order Sordariales.</title>
        <authorList>
            <person name="Hensen N."/>
            <person name="Bonometti L."/>
            <person name="Westerberg I."/>
            <person name="Brannstrom I.O."/>
            <person name="Guillou S."/>
            <person name="Cros-Aarteil S."/>
            <person name="Calhoun S."/>
            <person name="Haridas S."/>
            <person name="Kuo A."/>
            <person name="Mondo S."/>
            <person name="Pangilinan J."/>
            <person name="Riley R."/>
            <person name="LaButti K."/>
            <person name="Andreopoulos B."/>
            <person name="Lipzen A."/>
            <person name="Chen C."/>
            <person name="Yan M."/>
            <person name="Daum C."/>
            <person name="Ng V."/>
            <person name="Clum A."/>
            <person name="Steindorff A."/>
            <person name="Ohm R.A."/>
            <person name="Martin F."/>
            <person name="Silar P."/>
            <person name="Natvig D.O."/>
            <person name="Lalanne C."/>
            <person name="Gautier V."/>
            <person name="Ament-Velasquez S.L."/>
            <person name="Kruys A."/>
            <person name="Hutchinson M.I."/>
            <person name="Powell A.J."/>
            <person name="Barry K."/>
            <person name="Miller A.N."/>
            <person name="Grigoriev I.V."/>
            <person name="Debuchy R."/>
            <person name="Gladieux P."/>
            <person name="Hiltunen Thoren M."/>
            <person name="Johannesson H."/>
        </authorList>
    </citation>
    <scope>NUCLEOTIDE SEQUENCE</scope>
    <source>
        <strain evidence="11">CBS 955.72</strain>
    </source>
</reference>
<dbReference type="Pfam" id="PF00005">
    <property type="entry name" value="ABC_tran"/>
    <property type="match status" value="2"/>
</dbReference>
<evidence type="ECO:0000259" key="9">
    <source>
        <dbReference type="PROSITE" id="PS50893"/>
    </source>
</evidence>
<feature type="transmembrane region" description="Helical" evidence="8">
    <location>
        <begin position="679"/>
        <end position="702"/>
    </location>
</feature>
<dbReference type="InterPro" id="IPR011527">
    <property type="entry name" value="ABC1_TM_dom"/>
</dbReference>
<feature type="transmembrane region" description="Helical" evidence="8">
    <location>
        <begin position="337"/>
        <end position="358"/>
    </location>
</feature>
<dbReference type="CDD" id="cd18580">
    <property type="entry name" value="ABC_6TM_ABCC_D2"/>
    <property type="match status" value="1"/>
</dbReference>
<evidence type="ECO:0000256" key="3">
    <source>
        <dbReference type="ARBA" id="ARBA00022692"/>
    </source>
</evidence>
<dbReference type="PROSITE" id="PS50929">
    <property type="entry name" value="ABC_TM1F"/>
    <property type="match status" value="2"/>
</dbReference>
<evidence type="ECO:0000256" key="2">
    <source>
        <dbReference type="ARBA" id="ARBA00022448"/>
    </source>
</evidence>
<feature type="non-terminal residue" evidence="11">
    <location>
        <position position="1"/>
    </location>
</feature>
<dbReference type="PROSITE" id="PS50893">
    <property type="entry name" value="ABC_TRANSPORTER_2"/>
    <property type="match status" value="2"/>
</dbReference>
<feature type="domain" description="ABC transporter" evidence="9">
    <location>
        <begin position="1003"/>
        <end position="1266"/>
    </location>
</feature>
<evidence type="ECO:0000256" key="6">
    <source>
        <dbReference type="ARBA" id="ARBA00022989"/>
    </source>
</evidence>
<evidence type="ECO:0000313" key="11">
    <source>
        <dbReference type="EMBL" id="KAK3349318.1"/>
    </source>
</evidence>
<evidence type="ECO:0000259" key="10">
    <source>
        <dbReference type="PROSITE" id="PS50929"/>
    </source>
</evidence>
<dbReference type="AlphaFoldDB" id="A0AAJ0HEC9"/>
<dbReference type="Gene3D" id="3.40.50.300">
    <property type="entry name" value="P-loop containing nucleotide triphosphate hydrolases"/>
    <property type="match status" value="2"/>
</dbReference>
<keyword evidence="3 8" id="KW-0812">Transmembrane</keyword>
<feature type="domain" description="ABC transmembrane type-1" evidence="10">
    <location>
        <begin position="683"/>
        <end position="965"/>
    </location>
</feature>
<dbReference type="PANTHER" id="PTHR24223:SF345">
    <property type="entry name" value="ABC MULTIDRUG TRANSPORTER (EUROFUNG)"/>
    <property type="match status" value="1"/>
</dbReference>
<evidence type="ECO:0000256" key="7">
    <source>
        <dbReference type="ARBA" id="ARBA00023136"/>
    </source>
</evidence>
<dbReference type="Proteomes" id="UP001275084">
    <property type="component" value="Unassembled WGS sequence"/>
</dbReference>
<dbReference type="GO" id="GO:0016887">
    <property type="term" value="F:ATP hydrolysis activity"/>
    <property type="evidence" value="ECO:0007669"/>
    <property type="project" value="InterPro"/>
</dbReference>
<feature type="transmembrane region" description="Helical" evidence="8">
    <location>
        <begin position="120"/>
        <end position="140"/>
    </location>
</feature>
<dbReference type="FunFam" id="1.20.1560.10:FF:000066">
    <property type="entry name" value="ABC multidrug transporter (Eurofung)"/>
    <property type="match status" value="1"/>
</dbReference>
<dbReference type="InterPro" id="IPR044726">
    <property type="entry name" value="ABCC_6TM_D2"/>
</dbReference>
<evidence type="ECO:0000256" key="1">
    <source>
        <dbReference type="ARBA" id="ARBA00004141"/>
    </source>
</evidence>
<feature type="domain" description="ABC transmembrane type-1" evidence="10">
    <location>
        <begin position="87"/>
        <end position="363"/>
    </location>
</feature>
<dbReference type="PROSITE" id="PS00211">
    <property type="entry name" value="ABC_TRANSPORTER_1"/>
    <property type="match status" value="2"/>
</dbReference>
<comment type="subcellular location">
    <subcellularLocation>
        <location evidence="1">Membrane</location>
        <topology evidence="1">Multi-pass membrane protein</topology>
    </subcellularLocation>
</comment>
<dbReference type="InterPro" id="IPR003439">
    <property type="entry name" value="ABC_transporter-like_ATP-bd"/>
</dbReference>
<keyword evidence="6 8" id="KW-1133">Transmembrane helix</keyword>
<dbReference type="InterPro" id="IPR003593">
    <property type="entry name" value="AAA+_ATPase"/>
</dbReference>
<protein>
    <submittedName>
        <fullName evidence="11">ABC transporter</fullName>
    </submittedName>
</protein>
<evidence type="ECO:0000256" key="8">
    <source>
        <dbReference type="SAM" id="Phobius"/>
    </source>
</evidence>
<dbReference type="InterPro" id="IPR017871">
    <property type="entry name" value="ABC_transporter-like_CS"/>
</dbReference>
<dbReference type="InterPro" id="IPR044746">
    <property type="entry name" value="ABCC_6TM_D1"/>
</dbReference>
<reference evidence="11" key="2">
    <citation type="submission" date="2023-06" db="EMBL/GenBank/DDBJ databases">
        <authorList>
            <consortium name="Lawrence Berkeley National Laboratory"/>
            <person name="Haridas S."/>
            <person name="Hensen N."/>
            <person name="Bonometti L."/>
            <person name="Westerberg I."/>
            <person name="Brannstrom I.O."/>
            <person name="Guillou S."/>
            <person name="Cros-Aarteil S."/>
            <person name="Calhoun S."/>
            <person name="Kuo A."/>
            <person name="Mondo S."/>
            <person name="Pangilinan J."/>
            <person name="Riley R."/>
            <person name="Labutti K."/>
            <person name="Andreopoulos B."/>
            <person name="Lipzen A."/>
            <person name="Chen C."/>
            <person name="Yanf M."/>
            <person name="Daum C."/>
            <person name="Ng V."/>
            <person name="Clum A."/>
            <person name="Steindorff A."/>
            <person name="Ohm R."/>
            <person name="Martin F."/>
            <person name="Silar P."/>
            <person name="Natvig D."/>
            <person name="Lalanne C."/>
            <person name="Gautier V."/>
            <person name="Ament-Velasquez S.L."/>
            <person name="Kruys A."/>
            <person name="Hutchinson M.I."/>
            <person name="Powell A.J."/>
            <person name="Barry K."/>
            <person name="Miller A.N."/>
            <person name="Grigoriev I.V."/>
            <person name="Debuchy R."/>
            <person name="Gladieux P."/>
            <person name="Thoren M.H."/>
            <person name="Johannesson H."/>
        </authorList>
    </citation>
    <scope>NUCLEOTIDE SEQUENCE</scope>
    <source>
        <strain evidence="11">CBS 955.72</strain>
    </source>
</reference>
<feature type="transmembrane region" description="Helical" evidence="8">
    <location>
        <begin position="815"/>
        <end position="839"/>
    </location>
</feature>